<gene>
    <name evidence="4" type="ORF">PG996_004506</name>
</gene>
<protein>
    <recommendedName>
        <fullName evidence="3">Zn(2)-C6 fungal-type domain-containing protein</fullName>
    </recommendedName>
</protein>
<proteinExistence type="predicted"/>
<evidence type="ECO:0000259" key="3">
    <source>
        <dbReference type="PROSITE" id="PS00463"/>
    </source>
</evidence>
<dbReference type="CDD" id="cd00067">
    <property type="entry name" value="GAL4"/>
    <property type="match status" value="1"/>
</dbReference>
<evidence type="ECO:0000313" key="4">
    <source>
        <dbReference type="EMBL" id="KAK8078336.1"/>
    </source>
</evidence>
<dbReference type="Gene3D" id="4.10.240.10">
    <property type="entry name" value="Zn(2)-C6 fungal-type DNA-binding domain"/>
    <property type="match status" value="1"/>
</dbReference>
<accession>A0ABR1W715</accession>
<feature type="compositionally biased region" description="Low complexity" evidence="2">
    <location>
        <begin position="105"/>
        <end position="120"/>
    </location>
</feature>
<feature type="region of interest" description="Disordered" evidence="2">
    <location>
        <begin position="105"/>
        <end position="124"/>
    </location>
</feature>
<organism evidence="4 5">
    <name type="scientific">Apiospora saccharicola</name>
    <dbReference type="NCBI Taxonomy" id="335842"/>
    <lineage>
        <taxon>Eukaryota</taxon>
        <taxon>Fungi</taxon>
        <taxon>Dikarya</taxon>
        <taxon>Ascomycota</taxon>
        <taxon>Pezizomycotina</taxon>
        <taxon>Sordariomycetes</taxon>
        <taxon>Xylariomycetidae</taxon>
        <taxon>Amphisphaeriales</taxon>
        <taxon>Apiosporaceae</taxon>
        <taxon>Apiospora</taxon>
    </lineage>
</organism>
<feature type="region of interest" description="Disordered" evidence="2">
    <location>
        <begin position="196"/>
        <end position="237"/>
    </location>
</feature>
<name>A0ABR1W715_9PEZI</name>
<feature type="compositionally biased region" description="Polar residues" evidence="2">
    <location>
        <begin position="202"/>
        <end position="219"/>
    </location>
</feature>
<dbReference type="SUPFAM" id="SSF57701">
    <property type="entry name" value="Zn2/Cys6 DNA-binding domain"/>
    <property type="match status" value="1"/>
</dbReference>
<keyword evidence="1" id="KW-0539">Nucleus</keyword>
<dbReference type="InterPro" id="IPR001138">
    <property type="entry name" value="Zn2Cys6_DnaBD"/>
</dbReference>
<feature type="domain" description="Zn(2)-C6 fungal-type" evidence="3">
    <location>
        <begin position="12"/>
        <end position="42"/>
    </location>
</feature>
<comment type="caution">
    <text evidence="4">The sequence shown here is derived from an EMBL/GenBank/DDBJ whole genome shotgun (WGS) entry which is preliminary data.</text>
</comment>
<evidence type="ECO:0000256" key="1">
    <source>
        <dbReference type="ARBA" id="ARBA00023242"/>
    </source>
</evidence>
<sequence>MPPQPQERNRKACDKCHQQKLSCKKIGGGDECERCHRLKRPCTSSPPLRNQRNNTTRRNPREHDGGRRRPKTLAILPRSSPPPAVAAATVSTTTAAAAGSIPLASSYSCSESGSSSSTYSHDQDTTASVIPVIPDQLVTDTVDEQQQHQHHHQYMEPICWSGHAVTAAELSCAAYPPYFAPCWPEREDTPRIDHMVGGGYSDSPSPTHSQSLGSYQTPASDFPNFDRGMNSARDGDDVPPPPPLGAHLAQMQPAMAAAAPPITSLDTRDPAGIRDDLGPYAYYPNPTTTTAPMGFGAGYVPYGAGSYGPGSRVRYDWQPVVCMEPPFQGGLT</sequence>
<dbReference type="PROSITE" id="PS00463">
    <property type="entry name" value="ZN2_CY6_FUNGAL_1"/>
    <property type="match status" value="1"/>
</dbReference>
<dbReference type="EMBL" id="JAQQWM010000002">
    <property type="protein sequence ID" value="KAK8078336.1"/>
    <property type="molecule type" value="Genomic_DNA"/>
</dbReference>
<dbReference type="Proteomes" id="UP001446871">
    <property type="component" value="Unassembled WGS sequence"/>
</dbReference>
<keyword evidence="5" id="KW-1185">Reference proteome</keyword>
<evidence type="ECO:0000256" key="2">
    <source>
        <dbReference type="SAM" id="MobiDB-lite"/>
    </source>
</evidence>
<evidence type="ECO:0000313" key="5">
    <source>
        <dbReference type="Proteomes" id="UP001446871"/>
    </source>
</evidence>
<feature type="region of interest" description="Disordered" evidence="2">
    <location>
        <begin position="37"/>
        <end position="87"/>
    </location>
</feature>
<reference evidence="4 5" key="1">
    <citation type="submission" date="2023-01" db="EMBL/GenBank/DDBJ databases">
        <title>Analysis of 21 Apiospora genomes using comparative genomics revels a genus with tremendous synthesis potential of carbohydrate active enzymes and secondary metabolites.</title>
        <authorList>
            <person name="Sorensen T."/>
        </authorList>
    </citation>
    <scope>NUCLEOTIDE SEQUENCE [LARGE SCALE GENOMIC DNA]</scope>
    <source>
        <strain evidence="4 5">CBS 83171</strain>
    </source>
</reference>
<dbReference type="InterPro" id="IPR036864">
    <property type="entry name" value="Zn2-C6_fun-type_DNA-bd_sf"/>
</dbReference>